<evidence type="ECO:0000259" key="1">
    <source>
        <dbReference type="Pfam" id="PF01408"/>
    </source>
</evidence>
<gene>
    <name evidence="3" type="ORF">B7C51_22590</name>
</gene>
<organism evidence="3 4">
    <name type="scientific">Paenibacillus larvae subsp. pulvifaciens</name>
    <dbReference type="NCBI Taxonomy" id="1477"/>
    <lineage>
        <taxon>Bacteria</taxon>
        <taxon>Bacillati</taxon>
        <taxon>Bacillota</taxon>
        <taxon>Bacilli</taxon>
        <taxon>Bacillales</taxon>
        <taxon>Paenibacillaceae</taxon>
        <taxon>Paenibacillus</taxon>
    </lineage>
</organism>
<accession>A0A1V0UYN4</accession>
<dbReference type="AlphaFoldDB" id="A0A1V0UYN4"/>
<dbReference type="InterPro" id="IPR052515">
    <property type="entry name" value="Gfo/Idh/MocA_Oxidoreductase"/>
</dbReference>
<dbReference type="InterPro" id="IPR036291">
    <property type="entry name" value="NAD(P)-bd_dom_sf"/>
</dbReference>
<dbReference type="GO" id="GO:0000166">
    <property type="term" value="F:nucleotide binding"/>
    <property type="evidence" value="ECO:0007669"/>
    <property type="project" value="InterPro"/>
</dbReference>
<evidence type="ECO:0000313" key="4">
    <source>
        <dbReference type="Proteomes" id="UP000192727"/>
    </source>
</evidence>
<dbReference type="Gene3D" id="3.30.360.10">
    <property type="entry name" value="Dihydrodipicolinate Reductase, domain 2"/>
    <property type="match status" value="1"/>
</dbReference>
<feature type="domain" description="Gfo/Idh/MocA-like oxidoreductase N-terminal" evidence="1">
    <location>
        <begin position="3"/>
        <end position="119"/>
    </location>
</feature>
<protein>
    <submittedName>
        <fullName evidence="3">Oxidoreductase</fullName>
    </submittedName>
</protein>
<dbReference type="SUPFAM" id="SSF51735">
    <property type="entry name" value="NAD(P)-binding Rossmann-fold domains"/>
    <property type="match status" value="1"/>
</dbReference>
<dbReference type="InterPro" id="IPR000683">
    <property type="entry name" value="Gfo/Idh/MocA-like_OxRdtase_N"/>
</dbReference>
<dbReference type="RefSeq" id="WP_083041315.1">
    <property type="nucleotide sequence ID" value="NZ_CP020557.1"/>
</dbReference>
<dbReference type="PANTHER" id="PTHR43249:SF1">
    <property type="entry name" value="D-GLUCOSIDE 3-DEHYDROGENASE"/>
    <property type="match status" value="1"/>
</dbReference>
<dbReference type="Pfam" id="PF22725">
    <property type="entry name" value="GFO_IDH_MocA_C3"/>
    <property type="match status" value="1"/>
</dbReference>
<dbReference type="Proteomes" id="UP000192727">
    <property type="component" value="Chromosome"/>
</dbReference>
<dbReference type="EMBL" id="CP020557">
    <property type="protein sequence ID" value="ARF70040.1"/>
    <property type="molecule type" value="Genomic_DNA"/>
</dbReference>
<dbReference type="InterPro" id="IPR055170">
    <property type="entry name" value="GFO_IDH_MocA-like_dom"/>
</dbReference>
<dbReference type="Gene3D" id="3.40.50.720">
    <property type="entry name" value="NAD(P)-binding Rossmann-like Domain"/>
    <property type="match status" value="1"/>
</dbReference>
<proteinExistence type="predicted"/>
<reference evidence="3 4" key="1">
    <citation type="submission" date="2017-03" db="EMBL/GenBank/DDBJ databases">
        <title>Paenibacillus larvae genome sequencing.</title>
        <authorList>
            <person name="Dingman D.W."/>
        </authorList>
    </citation>
    <scope>NUCLEOTIDE SEQUENCE [LARGE SCALE GENOMIC DNA]</scope>
    <source>
        <strain evidence="3 4">SAG 10367</strain>
    </source>
</reference>
<evidence type="ECO:0000313" key="3">
    <source>
        <dbReference type="EMBL" id="ARF70040.1"/>
    </source>
</evidence>
<name>A0A1V0UYN4_9BACL</name>
<feature type="domain" description="GFO/IDH/MocA-like oxidoreductase" evidence="2">
    <location>
        <begin position="129"/>
        <end position="253"/>
    </location>
</feature>
<dbReference type="PANTHER" id="PTHR43249">
    <property type="entry name" value="UDP-N-ACETYL-2-AMINO-2-DEOXY-D-GLUCURONATE OXIDASE"/>
    <property type="match status" value="1"/>
</dbReference>
<dbReference type="Pfam" id="PF01408">
    <property type="entry name" value="GFO_IDH_MocA"/>
    <property type="match status" value="1"/>
</dbReference>
<dbReference type="SUPFAM" id="SSF55347">
    <property type="entry name" value="Glyceraldehyde-3-phosphate dehydrogenase-like, C-terminal domain"/>
    <property type="match status" value="1"/>
</dbReference>
<sequence>MYKVGLIGCGNIFPMHAASVGLTPEAELAAVCDVKEERASQAGGRYQVPFYTDYKQMIEKEKLDAVHILTPHYLHPQMAIYAASKGVHVLTEKPMSISFEDAEAMVQAAAENHITLGVIFQNRYNPGSQMVKQALSDGSLGRILGAKCFVTWNRSDEYYSHSYWKGTWDKEGGGVIIDQAIHTLDLLRWFVNDEIEYVDAAISNRAHSRIEVEDSAEGVIKYKNGVVTGFWAVNYYSTDAPVEIEIHCEKGIAKMVADRAIIHYNDGTEMSRDKNPDEVIDYGEGVKQYWGVSHYKQIKEFYSDLSSGKKPFVDGHEAMKTQRMIAAIYQSGRENKRIFF</sequence>
<evidence type="ECO:0000259" key="2">
    <source>
        <dbReference type="Pfam" id="PF22725"/>
    </source>
</evidence>